<dbReference type="GO" id="GO:0005737">
    <property type="term" value="C:cytoplasm"/>
    <property type="evidence" value="ECO:0007669"/>
    <property type="project" value="UniProtKB-SubCell"/>
</dbReference>
<dbReference type="PIRSF" id="PIRSF006276">
    <property type="entry name" value="UspA"/>
    <property type="match status" value="1"/>
</dbReference>
<dbReference type="KEGG" id="xdi:EZH22_05350"/>
<dbReference type="AlphaFoldDB" id="A0A974PR17"/>
<accession>A0A974PR17</accession>
<proteinExistence type="inferred from homology"/>
<reference evidence="4 5" key="1">
    <citation type="submission" date="2020-10" db="EMBL/GenBank/DDBJ databases">
        <title>Degradation of 1,4-Dioxane by Xanthobacter sp. YN2, via a Novel Group-2 Soluble Di-Iron Monooxygenase.</title>
        <authorList>
            <person name="Ma F."/>
            <person name="Wang Y."/>
            <person name="Yang J."/>
            <person name="Guo H."/>
            <person name="Su D."/>
            <person name="Yu L."/>
        </authorList>
    </citation>
    <scope>NUCLEOTIDE SEQUENCE [LARGE SCALE GENOMIC DNA]</scope>
    <source>
        <strain evidence="4 5">YN2</strain>
    </source>
</reference>
<evidence type="ECO:0000256" key="1">
    <source>
        <dbReference type="ARBA" id="ARBA00008791"/>
    </source>
</evidence>
<dbReference type="InterPro" id="IPR006016">
    <property type="entry name" value="UspA"/>
</dbReference>
<dbReference type="SUPFAM" id="SSF52402">
    <property type="entry name" value="Adenine nucleotide alpha hydrolases-like"/>
    <property type="match status" value="1"/>
</dbReference>
<dbReference type="PRINTS" id="PR01438">
    <property type="entry name" value="UNVRSLSTRESS"/>
</dbReference>
<evidence type="ECO:0000259" key="3">
    <source>
        <dbReference type="Pfam" id="PF00582"/>
    </source>
</evidence>
<dbReference type="EMBL" id="CP063362">
    <property type="protein sequence ID" value="QRG07804.1"/>
    <property type="molecule type" value="Genomic_DNA"/>
</dbReference>
<dbReference type="PANTHER" id="PTHR46268:SF15">
    <property type="entry name" value="UNIVERSAL STRESS PROTEIN HP_0031"/>
    <property type="match status" value="1"/>
</dbReference>
<dbReference type="InterPro" id="IPR006015">
    <property type="entry name" value="Universal_stress_UspA"/>
</dbReference>
<dbReference type="Proteomes" id="UP000596427">
    <property type="component" value="Chromosome"/>
</dbReference>
<dbReference type="PANTHER" id="PTHR46268">
    <property type="entry name" value="STRESS RESPONSE PROTEIN NHAX"/>
    <property type="match status" value="1"/>
</dbReference>
<dbReference type="Pfam" id="PF00582">
    <property type="entry name" value="Usp"/>
    <property type="match status" value="1"/>
</dbReference>
<comment type="similarity">
    <text evidence="1 2">Belongs to the universal stress protein A family.</text>
</comment>
<keyword evidence="2" id="KW-0963">Cytoplasm</keyword>
<feature type="domain" description="UspA" evidence="3">
    <location>
        <begin position="1"/>
        <end position="145"/>
    </location>
</feature>
<protein>
    <recommendedName>
        <fullName evidence="2">Universal stress protein</fullName>
    </recommendedName>
</protein>
<sequence>MYKNILVATDGSALSDLAVSHAVQLAAALQARLTVMTASEPFHLLTTEADQLADTQEEYRRNAQVRADRVLDKAAEAAAVAGVEAARVHVEGNHAFEGIIATAEQERCDLIVMASHGRRGLSAVVLGSETTKVLTHSSIPVLVVRAAHPAA</sequence>
<dbReference type="CDD" id="cd00293">
    <property type="entry name" value="USP-like"/>
    <property type="match status" value="1"/>
</dbReference>
<evidence type="ECO:0000256" key="2">
    <source>
        <dbReference type="PIRNR" id="PIRNR006276"/>
    </source>
</evidence>
<organism evidence="4 5">
    <name type="scientific">Xanthobacter dioxanivorans</name>
    <dbReference type="NCBI Taxonomy" id="2528964"/>
    <lineage>
        <taxon>Bacteria</taxon>
        <taxon>Pseudomonadati</taxon>
        <taxon>Pseudomonadota</taxon>
        <taxon>Alphaproteobacteria</taxon>
        <taxon>Hyphomicrobiales</taxon>
        <taxon>Xanthobacteraceae</taxon>
        <taxon>Xanthobacter</taxon>
    </lineage>
</organism>
<evidence type="ECO:0000313" key="5">
    <source>
        <dbReference type="Proteomes" id="UP000596427"/>
    </source>
</evidence>
<keyword evidence="5" id="KW-1185">Reference proteome</keyword>
<name>A0A974PR17_9HYPH</name>
<comment type="subcellular location">
    <subcellularLocation>
        <location evidence="2">Cytoplasm</location>
    </subcellularLocation>
</comment>
<gene>
    <name evidence="4" type="ORF">EZH22_05350</name>
</gene>
<evidence type="ECO:0000313" key="4">
    <source>
        <dbReference type="EMBL" id="QRG07804.1"/>
    </source>
</evidence>
<dbReference type="Gene3D" id="3.40.50.620">
    <property type="entry name" value="HUPs"/>
    <property type="match status" value="1"/>
</dbReference>
<dbReference type="InterPro" id="IPR014729">
    <property type="entry name" value="Rossmann-like_a/b/a_fold"/>
</dbReference>
<dbReference type="RefSeq" id="WP_203194718.1">
    <property type="nucleotide sequence ID" value="NZ_CP063362.1"/>
</dbReference>